<dbReference type="Proteomes" id="UP001079535">
    <property type="component" value="Unassembled WGS sequence"/>
</dbReference>
<protein>
    <submittedName>
        <fullName evidence="1">Uncharacterized protein</fullName>
    </submittedName>
</protein>
<organism evidence="1 3">
    <name type="scientific">Mediterraneibacter gnavus</name>
    <name type="common">Ruminococcus gnavus</name>
    <dbReference type="NCBI Taxonomy" id="33038"/>
    <lineage>
        <taxon>Bacteria</taxon>
        <taxon>Bacillati</taxon>
        <taxon>Bacillota</taxon>
        <taxon>Clostridia</taxon>
        <taxon>Lachnospirales</taxon>
        <taxon>Lachnospiraceae</taxon>
        <taxon>Mediterraneibacter</taxon>
    </lineage>
</organism>
<reference evidence="1" key="1">
    <citation type="submission" date="2022-11" db="EMBL/GenBank/DDBJ databases">
        <title>Temperate bacteriophages infecting mucin-degrading bacterium Ruminococcus gnavus from the human gut.</title>
        <authorList>
            <person name="Buttimer C."/>
        </authorList>
    </citation>
    <scope>NUCLEOTIDE SEQUENCE</scope>
    <source>
        <strain evidence="1">CCUG 49994</strain>
    </source>
</reference>
<dbReference type="EMBL" id="JAQMLA010000127">
    <property type="protein sequence ID" value="MDB8688778.1"/>
    <property type="molecule type" value="Genomic_DNA"/>
</dbReference>
<dbReference type="EMBL" id="JAPRAY010000015">
    <property type="protein sequence ID" value="MCZ0668225.1"/>
    <property type="molecule type" value="Genomic_DNA"/>
</dbReference>
<evidence type="ECO:0000313" key="2">
    <source>
        <dbReference type="EMBL" id="MDB8688778.1"/>
    </source>
</evidence>
<dbReference type="RefSeq" id="WP_225084107.1">
    <property type="nucleotide sequence ID" value="NZ_BAABSA010000051.1"/>
</dbReference>
<dbReference type="Proteomes" id="UP001212160">
    <property type="component" value="Unassembled WGS sequence"/>
</dbReference>
<dbReference type="AlphaFoldDB" id="A0A9Q4HYL9"/>
<name>A0A9Q4HYL9_MEDGN</name>
<evidence type="ECO:0000313" key="1">
    <source>
        <dbReference type="EMBL" id="MCZ0668225.1"/>
    </source>
</evidence>
<comment type="caution">
    <text evidence="1">The sequence shown here is derived from an EMBL/GenBank/DDBJ whole genome shotgun (WGS) entry which is preliminary data.</text>
</comment>
<sequence length="251" mass="28512">MGKLISINSFPQIHFNCGKSDTADENMLLVIDTLLRVMNEVLPIQSVSTTITIQKERECPACFKESDLIILNSNPSSWSRLAYQLAHEMCHTVIHGKVQQNLRWLEESICELSSYYFLPKLSEYWQNTAINLMTADGQLYYPCFKTYVENDVQKAIPFEISQLCKTPKTQLAKKLDSDPYLRDMNSYIANRLLPIFQSHPNTWSAVPLLCNISDTSSLSDALLEWISISAAECRSALIEISNIFGLSESIK</sequence>
<reference evidence="2" key="2">
    <citation type="submission" date="2023-01" db="EMBL/GenBank/DDBJ databases">
        <title>Human gut microbiome strain richness.</title>
        <authorList>
            <person name="Chen-Liaw A."/>
        </authorList>
    </citation>
    <scope>NUCLEOTIDE SEQUENCE</scope>
    <source>
        <strain evidence="2">RTP21484st1_H11_RTP21484_190118</strain>
    </source>
</reference>
<accession>A0A9Q4HYL9</accession>
<evidence type="ECO:0000313" key="3">
    <source>
        <dbReference type="Proteomes" id="UP001079535"/>
    </source>
</evidence>
<gene>
    <name evidence="1" type="ORF">OZZ17_11845</name>
    <name evidence="2" type="ORF">PNW85_19450</name>
</gene>
<proteinExistence type="predicted"/>